<dbReference type="GO" id="GO:0016491">
    <property type="term" value="F:oxidoreductase activity"/>
    <property type="evidence" value="ECO:0007669"/>
    <property type="project" value="UniProtKB-KW"/>
</dbReference>
<dbReference type="Gene3D" id="3.40.50.720">
    <property type="entry name" value="NAD(P)-binding Rossmann-like Domain"/>
    <property type="match status" value="1"/>
</dbReference>
<keyword evidence="2" id="KW-0560">Oxidoreductase</keyword>
<dbReference type="InterPro" id="IPR036291">
    <property type="entry name" value="NAD(P)-bd_dom_sf"/>
</dbReference>
<evidence type="ECO:0000259" key="3">
    <source>
        <dbReference type="Pfam" id="PF00107"/>
    </source>
</evidence>
<accession>A0A1S1PWP6</accession>
<dbReference type="OrthoDB" id="3987021at2"/>
<dbReference type="InterPro" id="IPR013149">
    <property type="entry name" value="ADH-like_C"/>
</dbReference>
<comment type="cofactor">
    <cofactor evidence="1">
        <name>Zn(2+)</name>
        <dbReference type="ChEBI" id="CHEBI:29105"/>
    </cofactor>
</comment>
<proteinExistence type="predicted"/>
<reference evidence="6" key="1">
    <citation type="submission" date="2016-07" db="EMBL/GenBank/DDBJ databases">
        <title>Frankia sp. NRRL B-16219 Genome sequencing.</title>
        <authorList>
            <person name="Ghodhbane-Gtari F."/>
            <person name="Swanson E."/>
            <person name="Gueddou A."/>
            <person name="Louati M."/>
            <person name="Nouioui I."/>
            <person name="Hezbri K."/>
            <person name="Abebe-Akele F."/>
            <person name="Simpson S."/>
            <person name="Morris K."/>
            <person name="Thomas K."/>
            <person name="Gtari M."/>
            <person name="Tisa L.S."/>
        </authorList>
    </citation>
    <scope>NUCLEOTIDE SEQUENCE [LARGE SCALE GENOMIC DNA]</scope>
    <source>
        <strain evidence="6">NRRL B-16219</strain>
    </source>
</reference>
<dbReference type="Gene3D" id="3.90.180.10">
    <property type="entry name" value="Medium-chain alcohol dehydrogenases, catalytic domain"/>
    <property type="match status" value="1"/>
</dbReference>
<evidence type="ECO:0000256" key="1">
    <source>
        <dbReference type="ARBA" id="ARBA00001947"/>
    </source>
</evidence>
<dbReference type="SUPFAM" id="SSF50129">
    <property type="entry name" value="GroES-like"/>
    <property type="match status" value="1"/>
</dbReference>
<keyword evidence="6" id="KW-1185">Reference proteome</keyword>
<dbReference type="EMBL" id="MAXA01000225">
    <property type="protein sequence ID" value="OHV27098.1"/>
    <property type="molecule type" value="Genomic_DNA"/>
</dbReference>
<gene>
    <name evidence="5" type="ORF">BBK14_21120</name>
</gene>
<dbReference type="PANTHER" id="PTHR43401:SF2">
    <property type="entry name" value="L-THREONINE 3-DEHYDROGENASE"/>
    <property type="match status" value="1"/>
</dbReference>
<dbReference type="InterPro" id="IPR011032">
    <property type="entry name" value="GroES-like_sf"/>
</dbReference>
<feature type="domain" description="Alcohol dehydrogenase-like N-terminal" evidence="4">
    <location>
        <begin position="25"/>
        <end position="137"/>
    </location>
</feature>
<evidence type="ECO:0000256" key="2">
    <source>
        <dbReference type="ARBA" id="ARBA00023002"/>
    </source>
</evidence>
<evidence type="ECO:0000313" key="5">
    <source>
        <dbReference type="EMBL" id="OHV27098.1"/>
    </source>
</evidence>
<dbReference type="Pfam" id="PF08240">
    <property type="entry name" value="ADH_N"/>
    <property type="match status" value="1"/>
</dbReference>
<organism evidence="5 6">
    <name type="scientific">Parafrankia soli</name>
    <dbReference type="NCBI Taxonomy" id="2599596"/>
    <lineage>
        <taxon>Bacteria</taxon>
        <taxon>Bacillati</taxon>
        <taxon>Actinomycetota</taxon>
        <taxon>Actinomycetes</taxon>
        <taxon>Frankiales</taxon>
        <taxon>Frankiaceae</taxon>
        <taxon>Parafrankia</taxon>
    </lineage>
</organism>
<dbReference type="InterPro" id="IPR050129">
    <property type="entry name" value="Zn_alcohol_dh"/>
</dbReference>
<name>A0A1S1PWP6_9ACTN</name>
<dbReference type="InterPro" id="IPR013154">
    <property type="entry name" value="ADH-like_N"/>
</dbReference>
<dbReference type="PANTHER" id="PTHR43401">
    <property type="entry name" value="L-THREONINE 3-DEHYDROGENASE"/>
    <property type="match status" value="1"/>
</dbReference>
<feature type="domain" description="Alcohol dehydrogenase-like C-terminal" evidence="3">
    <location>
        <begin position="177"/>
        <end position="298"/>
    </location>
</feature>
<dbReference type="AlphaFoldDB" id="A0A1S1PWP6"/>
<evidence type="ECO:0000259" key="4">
    <source>
        <dbReference type="Pfam" id="PF08240"/>
    </source>
</evidence>
<evidence type="ECO:0000313" key="6">
    <source>
        <dbReference type="Proteomes" id="UP000179769"/>
    </source>
</evidence>
<protein>
    <submittedName>
        <fullName evidence="5">Dehydrogenase</fullName>
    </submittedName>
</protein>
<sequence length="347" mass="35131">MTGRAVWIDAPGQLEIRPAEPVAPGPGEVLVRVARAGICGSDREVLRGTRPAGFVRYPVVPGHEWSGTVAAVGPAGDKALVGRPVVAEGFRSCRVCAACRRGDTNLCTAPYEETGFTCPGAWSDHLVVPGHLLHVLPLGADLRAAAGLEPAACAAAACLQAGAVPGERVAVVGAGTLGLLATQLLAAGGPAELVAVDPRAGRAELAARCGAATLLSPDEAAAGRWSRRFDVVVEAAGAPGSAALACGLARRGGRVVLAGLAADGDHPLRALDLVLPQLTVHTVFGAPSRAWTHAVRAFAAGQLDPAALVTHELPLDDVGEAFRLLDDAAGTAVKILLHPTSRSGTAS</sequence>
<dbReference type="Proteomes" id="UP000179769">
    <property type="component" value="Unassembled WGS sequence"/>
</dbReference>
<dbReference type="Pfam" id="PF00107">
    <property type="entry name" value="ADH_zinc_N"/>
    <property type="match status" value="1"/>
</dbReference>
<comment type="caution">
    <text evidence="5">The sequence shown here is derived from an EMBL/GenBank/DDBJ whole genome shotgun (WGS) entry which is preliminary data.</text>
</comment>
<dbReference type="SUPFAM" id="SSF51735">
    <property type="entry name" value="NAD(P)-binding Rossmann-fold domains"/>
    <property type="match status" value="1"/>
</dbReference>